<dbReference type="EMBL" id="JAULSY010000279">
    <property type="protein sequence ID" value="KAK0653438.1"/>
    <property type="molecule type" value="Genomic_DNA"/>
</dbReference>
<protein>
    <submittedName>
        <fullName evidence="1">Uncharacterized protein</fullName>
    </submittedName>
</protein>
<reference evidence="1" key="1">
    <citation type="submission" date="2023-06" db="EMBL/GenBank/DDBJ databases">
        <title>Genome-scale phylogeny and comparative genomics of the fungal order Sordariales.</title>
        <authorList>
            <consortium name="Lawrence Berkeley National Laboratory"/>
            <person name="Hensen N."/>
            <person name="Bonometti L."/>
            <person name="Westerberg I."/>
            <person name="Brannstrom I.O."/>
            <person name="Guillou S."/>
            <person name="Cros-Aarteil S."/>
            <person name="Calhoun S."/>
            <person name="Haridas S."/>
            <person name="Kuo A."/>
            <person name="Mondo S."/>
            <person name="Pangilinan J."/>
            <person name="Riley R."/>
            <person name="Labutti K."/>
            <person name="Andreopoulos B."/>
            <person name="Lipzen A."/>
            <person name="Chen C."/>
            <person name="Yanf M."/>
            <person name="Daum C."/>
            <person name="Ng V."/>
            <person name="Clum A."/>
            <person name="Steindorff A."/>
            <person name="Ohm R."/>
            <person name="Martin F."/>
            <person name="Silar P."/>
            <person name="Natvig D."/>
            <person name="Lalanne C."/>
            <person name="Gautier V."/>
            <person name="Ament-Velasquez S.L."/>
            <person name="Kruys A."/>
            <person name="Hutchinson M.I."/>
            <person name="Powell A.J."/>
            <person name="Barry K."/>
            <person name="Miller A.N."/>
            <person name="Grigoriev I.V."/>
            <person name="Debuchy R."/>
            <person name="Gladieux P."/>
            <person name="Thoren M.H."/>
            <person name="Johannesson H."/>
        </authorList>
    </citation>
    <scope>NUCLEOTIDE SEQUENCE</scope>
    <source>
        <strain evidence="1">CBS 307.81</strain>
    </source>
</reference>
<accession>A0AA40CY27</accession>
<dbReference type="AlphaFoldDB" id="A0AA40CY27"/>
<comment type="caution">
    <text evidence="1">The sequence shown here is derived from an EMBL/GenBank/DDBJ whole genome shotgun (WGS) entry which is preliminary data.</text>
</comment>
<keyword evidence="2" id="KW-1185">Reference proteome</keyword>
<proteinExistence type="predicted"/>
<name>A0AA40CY27_9PEZI</name>
<evidence type="ECO:0000313" key="1">
    <source>
        <dbReference type="EMBL" id="KAK0653438.1"/>
    </source>
</evidence>
<gene>
    <name evidence="1" type="ORF">QBC41DRAFT_66925</name>
</gene>
<organism evidence="1 2">
    <name type="scientific">Cercophora samala</name>
    <dbReference type="NCBI Taxonomy" id="330535"/>
    <lineage>
        <taxon>Eukaryota</taxon>
        <taxon>Fungi</taxon>
        <taxon>Dikarya</taxon>
        <taxon>Ascomycota</taxon>
        <taxon>Pezizomycotina</taxon>
        <taxon>Sordariomycetes</taxon>
        <taxon>Sordariomycetidae</taxon>
        <taxon>Sordariales</taxon>
        <taxon>Lasiosphaeriaceae</taxon>
        <taxon>Cercophora</taxon>
    </lineage>
</organism>
<evidence type="ECO:0000313" key="2">
    <source>
        <dbReference type="Proteomes" id="UP001174997"/>
    </source>
</evidence>
<sequence length="232" mass="26033">MRSKQQASHTRPHTLLTYYAFDTNMHNDNKSPRHDSDDLLNRTLPCSGSIPTSLSPGSHGEALVKSPTFSKIASPSINPQPHNIIKVQRLVQHLRHLKNSPKTMSYYRPSPSPYMYYPPSEPSPSDYHRFPHNGELRRLVDFKSDSRLQIAHRFVWLWVHSRLAEAIKAAVLRSGLSFYGLRPAIIPEVSGDITIIASQGVTREQIEGLDVDVEGALEGFGVFEGQVRVVAV</sequence>
<dbReference type="Proteomes" id="UP001174997">
    <property type="component" value="Unassembled WGS sequence"/>
</dbReference>